<evidence type="ECO:0000256" key="9">
    <source>
        <dbReference type="ARBA" id="ARBA00023054"/>
    </source>
</evidence>
<keyword evidence="7" id="KW-0832">Ubl conjugation</keyword>
<dbReference type="AlphaFoldDB" id="D3B5L5"/>
<comment type="caution">
    <text evidence="15">The sequence shown here is derived from an EMBL/GenBank/DDBJ whole genome shotgun (WGS) entry which is preliminary data.</text>
</comment>
<evidence type="ECO:0000256" key="11">
    <source>
        <dbReference type="ARBA" id="ARBA00034776"/>
    </source>
</evidence>
<keyword evidence="9" id="KW-0175">Coiled coil</keyword>
<dbReference type="GeneID" id="31359440"/>
<evidence type="ECO:0000256" key="12">
    <source>
        <dbReference type="ARBA" id="ARBA00034864"/>
    </source>
</evidence>
<dbReference type="OMA" id="FKRQHFA"/>
<dbReference type="Proteomes" id="UP000001396">
    <property type="component" value="Unassembled WGS sequence"/>
</dbReference>
<dbReference type="RefSeq" id="XP_020435280.1">
    <property type="nucleotide sequence ID" value="XM_020574866.1"/>
</dbReference>
<organism evidence="15 16">
    <name type="scientific">Heterostelium pallidum (strain ATCC 26659 / Pp 5 / PN500)</name>
    <name type="common">Cellular slime mold</name>
    <name type="synonym">Polysphondylium pallidum</name>
    <dbReference type="NCBI Taxonomy" id="670386"/>
    <lineage>
        <taxon>Eukaryota</taxon>
        <taxon>Amoebozoa</taxon>
        <taxon>Evosea</taxon>
        <taxon>Eumycetozoa</taxon>
        <taxon>Dictyostelia</taxon>
        <taxon>Acytosteliales</taxon>
        <taxon>Acytosteliaceae</taxon>
        <taxon>Heterostelium</taxon>
    </lineage>
</organism>
<sequence length="552" mass="61600">MLESCECSKAYNLTELYFCNGCQNLNCRYCIHEEIDCYFCPNCLDHVSVAEASLYGNRCKKCYDCPICFGTLNYQQQQQQQQGTTTTTTTGTEVFFLNCAFCKWNSLDSEAKVDIQIGRVTREVTPQQTEVTRVLDALQKEMAEMSTPSKDNGARSVNRLKMAMKQFFNPQLSASSSSSSSSQQSGSGSSGSGSAANSASHDERWSMNKSVAQPQPSNPLMPPGNQLLGKVAIKKRVNPITSTDTDNMIQQRIDARSFKTTEQQQQQQEDSVNNDDEISESLLNMSDSSIASGINQRLASINTQSPLLSKLTPQHRQLMTRRSKRCKRCDKLLVKPDINPSKTEFKRQHFAFTYVPRITITKAVWLAKDLFDLYITFTNPLHSFLFMSFPQEFDSSVISVDDNSRVANVIKETYIVGLLDETDDQVNEALKHLKEQEKFIVERKDNKLTLKVMVKVTGGSAITEDSTSTAVVQQNSNERFESSFDNLKFTLFFEFSTNSSLILNLGGGDNATPTPVATPTTPSSVSVVPKSTPMKILFNIPASLFENTSILK</sequence>
<proteinExistence type="inferred from homology"/>
<evidence type="ECO:0000256" key="3">
    <source>
        <dbReference type="ARBA" id="ARBA00004657"/>
    </source>
</evidence>
<evidence type="ECO:0000256" key="8">
    <source>
        <dbReference type="ARBA" id="ARBA00022990"/>
    </source>
</evidence>
<dbReference type="FunCoup" id="D3B5L5">
    <property type="interactions" value="262"/>
</dbReference>
<accession>D3B5L5</accession>
<dbReference type="Pfam" id="PF05502">
    <property type="entry name" value="Dynactin_p62"/>
    <property type="match status" value="1"/>
</dbReference>
<feature type="compositionally biased region" description="Low complexity" evidence="14">
    <location>
        <begin position="173"/>
        <end position="199"/>
    </location>
</feature>
<keyword evidence="6" id="KW-0597">Phosphoprotein</keyword>
<evidence type="ECO:0000256" key="6">
    <source>
        <dbReference type="ARBA" id="ARBA00022553"/>
    </source>
</evidence>
<comment type="subunit">
    <text evidence="13">Subunit of dynactin, a multiprotein complex part of a tripartite complex with dynein and a adapter, such as BICDL1, BICD2 or HOOK3. The dynactin complex is built around ACTR1A/ACTB filament and consists of an actin-related filament composed of a shoulder domain, a pointed end and a barbed end. Its length is defined by its flexible shoulder domain. The soulder is composed of 2 DCTN1 subunits, 4 DCTN2 and 2 DCTN3. The 4 DCNT2 (via N-terminus) bind the ACTR1A filament and act as molecular rulers to determine the length. The pointed end is important for binding dynein-dynactin cargo adapters. Consists of 4 subunits: ACTR10, DCNT4, DCTN5 and DCTN6. The barbed end is composed of a CAPZA1:CAPZB heterodimers, which binds ACTR1A/ACTB filament and dynactin and stabilizes dynactin. Interacts with ATP7B, but not ATP7A, in a copper-dependent manner. Interacts with ANK2; this interaction is required for localization at costameres. Interacts with N4BP2L1.</text>
</comment>
<dbReference type="EMBL" id="ADBJ01000017">
    <property type="protein sequence ID" value="EFA83163.1"/>
    <property type="molecule type" value="Genomic_DNA"/>
</dbReference>
<reference evidence="15 16" key="1">
    <citation type="journal article" date="2011" name="Genome Res.">
        <title>Phylogeny-wide analysis of social amoeba genomes highlights ancient origins for complex intercellular communication.</title>
        <authorList>
            <person name="Heidel A.J."/>
            <person name="Lawal H.M."/>
            <person name="Felder M."/>
            <person name="Schilde C."/>
            <person name="Helps N.R."/>
            <person name="Tunggal B."/>
            <person name="Rivero F."/>
            <person name="John U."/>
            <person name="Schleicher M."/>
            <person name="Eichinger L."/>
            <person name="Platzer M."/>
            <person name="Noegel A.A."/>
            <person name="Schaap P."/>
            <person name="Gloeckner G."/>
        </authorList>
    </citation>
    <scope>NUCLEOTIDE SEQUENCE [LARGE SCALE GENOMIC DNA]</scope>
    <source>
        <strain evidence="16">ATCC 26659 / Pp 5 / PN500</strain>
    </source>
</reference>
<evidence type="ECO:0000256" key="7">
    <source>
        <dbReference type="ARBA" id="ARBA00022843"/>
    </source>
</evidence>
<dbReference type="PANTHER" id="PTHR13034:SF2">
    <property type="entry name" value="DYNACTIN SUBUNIT 4"/>
    <property type="match status" value="1"/>
</dbReference>
<evidence type="ECO:0000256" key="4">
    <source>
        <dbReference type="ARBA" id="ARBA00022490"/>
    </source>
</evidence>
<evidence type="ECO:0000313" key="15">
    <source>
        <dbReference type="EMBL" id="EFA83163.1"/>
    </source>
</evidence>
<dbReference type="InterPro" id="IPR008603">
    <property type="entry name" value="DCTN4"/>
</dbReference>
<evidence type="ECO:0000256" key="5">
    <source>
        <dbReference type="ARBA" id="ARBA00022499"/>
    </source>
</evidence>
<keyword evidence="4" id="KW-0963">Cytoplasm</keyword>
<gene>
    <name evidence="15" type="primary">dynD</name>
    <name evidence="15" type="ORF">PPL_03953</name>
</gene>
<evidence type="ECO:0000256" key="13">
    <source>
        <dbReference type="ARBA" id="ARBA00093507"/>
    </source>
</evidence>
<dbReference type="GO" id="GO:0001725">
    <property type="term" value="C:stress fiber"/>
    <property type="evidence" value="ECO:0007669"/>
    <property type="project" value="UniProtKB-SubCell"/>
</dbReference>
<evidence type="ECO:0000256" key="10">
    <source>
        <dbReference type="ARBA" id="ARBA00023212"/>
    </source>
</evidence>
<dbReference type="InParanoid" id="D3B5L5"/>
<evidence type="ECO:0000256" key="1">
    <source>
        <dbReference type="ARBA" id="ARBA00004300"/>
    </source>
</evidence>
<evidence type="ECO:0000256" key="14">
    <source>
        <dbReference type="SAM" id="MobiDB-lite"/>
    </source>
</evidence>
<evidence type="ECO:0000313" key="16">
    <source>
        <dbReference type="Proteomes" id="UP000001396"/>
    </source>
</evidence>
<dbReference type="STRING" id="670386.D3B5L5"/>
<protein>
    <recommendedName>
        <fullName evidence="12">Dynactin subunit 4</fullName>
    </recommendedName>
</protein>
<dbReference type="GO" id="GO:0005869">
    <property type="term" value="C:dynactin complex"/>
    <property type="evidence" value="ECO:0007669"/>
    <property type="project" value="InterPro"/>
</dbReference>
<dbReference type="PANTHER" id="PTHR13034">
    <property type="entry name" value="DYNACTIN P62 SUBUNIT"/>
    <property type="match status" value="1"/>
</dbReference>
<keyword evidence="5" id="KW-1017">Isopeptide bond</keyword>
<keyword evidence="10" id="KW-0206">Cytoskeleton</keyword>
<keyword evidence="16" id="KW-1185">Reference proteome</keyword>
<dbReference type="GO" id="GO:0005813">
    <property type="term" value="C:centrosome"/>
    <property type="evidence" value="ECO:0007669"/>
    <property type="project" value="UniProtKB-SubCell"/>
</dbReference>
<name>D3B5L5_HETP5</name>
<comment type="similarity">
    <text evidence="11">Belongs to the dynactin subunit 4 family.</text>
</comment>
<feature type="region of interest" description="Disordered" evidence="14">
    <location>
        <begin position="171"/>
        <end position="226"/>
    </location>
</feature>
<evidence type="ECO:0000256" key="2">
    <source>
        <dbReference type="ARBA" id="ARBA00004529"/>
    </source>
</evidence>
<comment type="subcellular location">
    <subcellularLocation>
        <location evidence="1">Cytoplasm</location>
        <location evidence="1">Cytoskeleton</location>
        <location evidence="1">Microtubule organizing center</location>
        <location evidence="1">Centrosome</location>
    </subcellularLocation>
    <subcellularLocation>
        <location evidence="2">Cytoplasm</location>
        <location evidence="2">Cytoskeleton</location>
        <location evidence="2">Stress fiber</location>
    </subcellularLocation>
    <subcellularLocation>
        <location evidence="3">Cytoplasm</location>
        <location evidence="3">Myofibril</location>
    </subcellularLocation>
</comment>
<keyword evidence="8" id="KW-0007">Acetylation</keyword>